<protein>
    <submittedName>
        <fullName evidence="5">Secretion protein HlyD family protein</fullName>
    </submittedName>
</protein>
<evidence type="ECO:0000313" key="6">
    <source>
        <dbReference type="Proteomes" id="UP000266313"/>
    </source>
</evidence>
<feature type="signal peptide" evidence="3">
    <location>
        <begin position="1"/>
        <end position="31"/>
    </location>
</feature>
<feature type="coiled-coil region" evidence="2">
    <location>
        <begin position="152"/>
        <end position="179"/>
    </location>
</feature>
<dbReference type="InterPro" id="IPR050739">
    <property type="entry name" value="MFP"/>
</dbReference>
<dbReference type="InterPro" id="IPR058633">
    <property type="entry name" value="EmrA/FarA_HH"/>
</dbReference>
<dbReference type="EMBL" id="AP017928">
    <property type="protein sequence ID" value="BBA35713.1"/>
    <property type="molecule type" value="Genomic_DNA"/>
</dbReference>
<dbReference type="GO" id="GO:0055085">
    <property type="term" value="P:transmembrane transport"/>
    <property type="evidence" value="ECO:0007669"/>
    <property type="project" value="InterPro"/>
</dbReference>
<dbReference type="Gene3D" id="2.40.30.170">
    <property type="match status" value="1"/>
</dbReference>
<comment type="subcellular location">
    <subcellularLocation>
        <location evidence="1">Cell envelope</location>
    </subcellularLocation>
</comment>
<dbReference type="SUPFAM" id="SSF111369">
    <property type="entry name" value="HlyD-like secretion proteins"/>
    <property type="match status" value="1"/>
</dbReference>
<dbReference type="KEGG" id="mmai:sS8_3776"/>
<evidence type="ECO:0000256" key="2">
    <source>
        <dbReference type="SAM" id="Coils"/>
    </source>
</evidence>
<proteinExistence type="predicted"/>
<evidence type="ECO:0000259" key="4">
    <source>
        <dbReference type="Pfam" id="PF25885"/>
    </source>
</evidence>
<dbReference type="Proteomes" id="UP000266313">
    <property type="component" value="Chromosome"/>
</dbReference>
<evidence type="ECO:0000256" key="1">
    <source>
        <dbReference type="ARBA" id="ARBA00004196"/>
    </source>
</evidence>
<dbReference type="AlphaFoldDB" id="A0A250KVL0"/>
<dbReference type="OrthoDB" id="9811754at2"/>
<dbReference type="RefSeq" id="WP_119631012.1">
    <property type="nucleotide sequence ID" value="NZ_AP017928.1"/>
</dbReference>
<sequence length="440" mass="48416">MKIHPKAIRARRNRRLLLVALAVLASAPATAIYWWVRGCFRVETDNAFVAGNLIPVEADATGIVTQVLAEETQFVNKGDLLVRLDEHRAHAALGQSEGDLGRTVRGIGALFATRRQLCQKQDARSAQLARVRHDVARFRQAYPNGSVSEKVLQNAEDQMTALNAELREVGAELQAIEAQVGGTSRTEHPEIEAAKHRFIDAYLDFVRQCIHAPVSGYVAKRKAQVGDRVHPGEPLLMLVPLEHLWVEANLRETELRKVRPGQSAEVIVDLYGRRRVYHGTVEGLVPGTGSVFALLPPDNATGNFIHIVQRVPVRIALRKDEILKRPIRPGLSTVTSIHIDEPGRPIKTSLAGVVTPEYATDIFANELVEAESRAQEIIAGNLVPNSDSLEATCTAAESLATERLGPERLSRAVLDRNGKLHADRQSSARLLRSMDRAAVE</sequence>
<name>A0A250KVL0_9GAMM</name>
<evidence type="ECO:0000313" key="5">
    <source>
        <dbReference type="EMBL" id="BBA35713.1"/>
    </source>
</evidence>
<organism evidence="5 6">
    <name type="scientific">Methylocaldum marinum</name>
    <dbReference type="NCBI Taxonomy" id="1432792"/>
    <lineage>
        <taxon>Bacteria</taxon>
        <taxon>Pseudomonadati</taxon>
        <taxon>Pseudomonadota</taxon>
        <taxon>Gammaproteobacteria</taxon>
        <taxon>Methylococcales</taxon>
        <taxon>Methylococcaceae</taxon>
        <taxon>Methylocaldum</taxon>
    </lineage>
</organism>
<keyword evidence="2" id="KW-0175">Coiled coil</keyword>
<gene>
    <name evidence="5" type="ORF">sS8_3776</name>
</gene>
<dbReference type="Pfam" id="PF25885">
    <property type="entry name" value="HH_EMRA"/>
    <property type="match status" value="1"/>
</dbReference>
<feature type="chain" id="PRO_5012896960" evidence="3">
    <location>
        <begin position="32"/>
        <end position="440"/>
    </location>
</feature>
<dbReference type="PANTHER" id="PTHR30386">
    <property type="entry name" value="MEMBRANE FUSION SUBUNIT OF EMRAB-TOLC MULTIDRUG EFFLUX PUMP"/>
    <property type="match status" value="1"/>
</dbReference>
<dbReference type="PANTHER" id="PTHR30386:SF19">
    <property type="entry name" value="MULTIDRUG EXPORT PROTEIN EMRA-RELATED"/>
    <property type="match status" value="1"/>
</dbReference>
<dbReference type="GO" id="GO:0030313">
    <property type="term" value="C:cell envelope"/>
    <property type="evidence" value="ECO:0007669"/>
    <property type="project" value="UniProtKB-SubCell"/>
</dbReference>
<reference evidence="5 6" key="1">
    <citation type="submission" date="2016-12" db="EMBL/GenBank/DDBJ databases">
        <title>Genome sequencing of Methylocaldum marinum.</title>
        <authorList>
            <person name="Takeuchi M."/>
            <person name="Kamagata Y."/>
            <person name="Hiraoka S."/>
            <person name="Oshima K."/>
            <person name="Hattori M."/>
            <person name="Iwasaki W."/>
        </authorList>
    </citation>
    <scope>NUCLEOTIDE SEQUENCE [LARGE SCALE GENOMIC DNA]</scope>
    <source>
        <strain evidence="5 6">S8</strain>
    </source>
</reference>
<keyword evidence="3" id="KW-0732">Signal</keyword>
<feature type="domain" description="Multidrug export protein EmrA/FarA alpha-helical hairpin" evidence="4">
    <location>
        <begin position="89"/>
        <end position="207"/>
    </location>
</feature>
<keyword evidence="6" id="KW-1185">Reference proteome</keyword>
<accession>A0A250KVL0</accession>
<evidence type="ECO:0000256" key="3">
    <source>
        <dbReference type="SAM" id="SignalP"/>
    </source>
</evidence>
<dbReference type="Gene3D" id="2.40.50.100">
    <property type="match status" value="1"/>
</dbReference>